<dbReference type="Proteomes" id="UP000186218">
    <property type="component" value="Unassembled WGS sequence"/>
</dbReference>
<keyword evidence="1" id="KW-0805">Transcription regulation</keyword>
<sequence>MRRTPATEVRSALLAAAQEVLARDGVRGVTVRTVATEAGVAPMGVYNHFESKDGLIEAIADDGYVQLRALMRDIGIQDARQRLREGGRRYRRFALQNPPLYRLMFSGQCEVNEEAAYAAFTALSDLVEYGHAAGVIRDDDIPLQTMQIWSTVHGAVSLELDQAGPPGMFDSELVYESVLDLIERGVAPGPS</sequence>
<organism evidence="6 7">
    <name type="scientific">Williamsia sterculiae</name>
    <dbReference type="NCBI Taxonomy" id="1344003"/>
    <lineage>
        <taxon>Bacteria</taxon>
        <taxon>Bacillati</taxon>
        <taxon>Actinomycetota</taxon>
        <taxon>Actinomycetes</taxon>
        <taxon>Mycobacteriales</taxon>
        <taxon>Nocardiaceae</taxon>
        <taxon>Williamsia</taxon>
    </lineage>
</organism>
<evidence type="ECO:0000313" key="6">
    <source>
        <dbReference type="EMBL" id="SIR63145.1"/>
    </source>
</evidence>
<dbReference type="PRINTS" id="PR00455">
    <property type="entry name" value="HTHTETR"/>
</dbReference>
<reference evidence="6 7" key="1">
    <citation type="submission" date="2017-01" db="EMBL/GenBank/DDBJ databases">
        <authorList>
            <person name="Mah S.A."/>
            <person name="Swanson W.J."/>
            <person name="Moy G.W."/>
            <person name="Vacquier V.D."/>
        </authorList>
    </citation>
    <scope>NUCLEOTIDE SEQUENCE [LARGE SCALE GENOMIC DNA]</scope>
    <source>
        <strain evidence="6 7">CPCC 203464</strain>
    </source>
</reference>
<dbReference type="EMBL" id="FTNT01000001">
    <property type="protein sequence ID" value="SIR63145.1"/>
    <property type="molecule type" value="Genomic_DNA"/>
</dbReference>
<evidence type="ECO:0000313" key="7">
    <source>
        <dbReference type="Proteomes" id="UP000186218"/>
    </source>
</evidence>
<keyword evidence="3" id="KW-0804">Transcription</keyword>
<dbReference type="Pfam" id="PF13305">
    <property type="entry name" value="TetR_C_33"/>
    <property type="match status" value="1"/>
</dbReference>
<dbReference type="STRING" id="1344003.SAMN05445060_0149"/>
<dbReference type="RefSeq" id="WP_076476258.1">
    <property type="nucleotide sequence ID" value="NZ_FTNT01000001.1"/>
</dbReference>
<dbReference type="InterPro" id="IPR001647">
    <property type="entry name" value="HTH_TetR"/>
</dbReference>
<evidence type="ECO:0000256" key="3">
    <source>
        <dbReference type="ARBA" id="ARBA00023163"/>
    </source>
</evidence>
<dbReference type="Gene3D" id="1.10.357.10">
    <property type="entry name" value="Tetracycline Repressor, domain 2"/>
    <property type="match status" value="1"/>
</dbReference>
<feature type="DNA-binding region" description="H-T-H motif" evidence="4">
    <location>
        <begin position="30"/>
        <end position="49"/>
    </location>
</feature>
<evidence type="ECO:0000256" key="2">
    <source>
        <dbReference type="ARBA" id="ARBA00023125"/>
    </source>
</evidence>
<dbReference type="AlphaFoldDB" id="A0A1N7CHU3"/>
<dbReference type="OrthoDB" id="8222629at2"/>
<feature type="domain" description="HTH tetR-type" evidence="5">
    <location>
        <begin position="7"/>
        <end position="67"/>
    </location>
</feature>
<keyword evidence="2 4" id="KW-0238">DNA-binding</keyword>
<dbReference type="InterPro" id="IPR036271">
    <property type="entry name" value="Tet_transcr_reg_TetR-rel_C_sf"/>
</dbReference>
<dbReference type="InterPro" id="IPR009057">
    <property type="entry name" value="Homeodomain-like_sf"/>
</dbReference>
<accession>A0A1N7CHU3</accession>
<dbReference type="GO" id="GO:0000976">
    <property type="term" value="F:transcription cis-regulatory region binding"/>
    <property type="evidence" value="ECO:0007669"/>
    <property type="project" value="TreeGrafter"/>
</dbReference>
<dbReference type="PANTHER" id="PTHR30055">
    <property type="entry name" value="HTH-TYPE TRANSCRIPTIONAL REGULATOR RUTR"/>
    <property type="match status" value="1"/>
</dbReference>
<evidence type="ECO:0000259" key="5">
    <source>
        <dbReference type="PROSITE" id="PS50977"/>
    </source>
</evidence>
<keyword evidence="7" id="KW-1185">Reference proteome</keyword>
<dbReference type="SUPFAM" id="SSF48498">
    <property type="entry name" value="Tetracyclin repressor-like, C-terminal domain"/>
    <property type="match status" value="1"/>
</dbReference>
<evidence type="ECO:0000256" key="4">
    <source>
        <dbReference type="PROSITE-ProRule" id="PRU00335"/>
    </source>
</evidence>
<dbReference type="InterPro" id="IPR025996">
    <property type="entry name" value="MT1864/Rv1816-like_C"/>
</dbReference>
<dbReference type="GO" id="GO:0003700">
    <property type="term" value="F:DNA-binding transcription factor activity"/>
    <property type="evidence" value="ECO:0007669"/>
    <property type="project" value="TreeGrafter"/>
</dbReference>
<evidence type="ECO:0000256" key="1">
    <source>
        <dbReference type="ARBA" id="ARBA00023015"/>
    </source>
</evidence>
<proteinExistence type="predicted"/>
<protein>
    <submittedName>
        <fullName evidence="6">Transcriptional regulator, TetR family</fullName>
    </submittedName>
</protein>
<dbReference type="PROSITE" id="PS50977">
    <property type="entry name" value="HTH_TETR_2"/>
    <property type="match status" value="1"/>
</dbReference>
<dbReference type="InterPro" id="IPR050109">
    <property type="entry name" value="HTH-type_TetR-like_transc_reg"/>
</dbReference>
<gene>
    <name evidence="6" type="ORF">SAMN05445060_0149</name>
</gene>
<dbReference type="PANTHER" id="PTHR30055:SF220">
    <property type="entry name" value="TETR-FAMILY REGULATORY PROTEIN"/>
    <property type="match status" value="1"/>
</dbReference>
<dbReference type="Pfam" id="PF00440">
    <property type="entry name" value="TetR_N"/>
    <property type="match status" value="1"/>
</dbReference>
<name>A0A1N7CHU3_9NOCA</name>
<dbReference type="SUPFAM" id="SSF46689">
    <property type="entry name" value="Homeodomain-like"/>
    <property type="match status" value="1"/>
</dbReference>